<comment type="caution">
    <text evidence="3">The sequence shown here is derived from an EMBL/GenBank/DDBJ whole genome shotgun (WGS) entry which is preliminary data.</text>
</comment>
<dbReference type="EMBL" id="JALLAZ020000053">
    <property type="protein sequence ID" value="KAL3804978.1"/>
    <property type="molecule type" value="Genomic_DNA"/>
</dbReference>
<dbReference type="AlphaFoldDB" id="A0ABD3QX03"/>
<keyword evidence="4" id="KW-1185">Reference proteome</keyword>
<dbReference type="SUPFAM" id="SSF55120">
    <property type="entry name" value="Pseudouridine synthase"/>
    <property type="match status" value="1"/>
</dbReference>
<evidence type="ECO:0000313" key="3">
    <source>
        <dbReference type="EMBL" id="KAL3804978.1"/>
    </source>
</evidence>
<organism evidence="3 4">
    <name type="scientific">Stephanodiscus triporus</name>
    <dbReference type="NCBI Taxonomy" id="2934178"/>
    <lineage>
        <taxon>Eukaryota</taxon>
        <taxon>Sar</taxon>
        <taxon>Stramenopiles</taxon>
        <taxon>Ochrophyta</taxon>
        <taxon>Bacillariophyta</taxon>
        <taxon>Coscinodiscophyceae</taxon>
        <taxon>Thalassiosirophycidae</taxon>
        <taxon>Stephanodiscales</taxon>
        <taxon>Stephanodiscaceae</taxon>
        <taxon>Stephanodiscus</taxon>
    </lineage>
</organism>
<evidence type="ECO:0000256" key="1">
    <source>
        <dbReference type="ARBA" id="ARBA00010876"/>
    </source>
</evidence>
<dbReference type="Proteomes" id="UP001530315">
    <property type="component" value="Unassembled WGS sequence"/>
</dbReference>
<evidence type="ECO:0000313" key="4">
    <source>
        <dbReference type="Proteomes" id="UP001530315"/>
    </source>
</evidence>
<feature type="domain" description="Pseudouridine synthase RsuA/RluA-like" evidence="2">
    <location>
        <begin position="3"/>
        <end position="240"/>
    </location>
</feature>
<dbReference type="InterPro" id="IPR020103">
    <property type="entry name" value="PsdUridine_synth_cat_dom_sf"/>
</dbReference>
<evidence type="ECO:0000259" key="2">
    <source>
        <dbReference type="Pfam" id="PF00849"/>
    </source>
</evidence>
<dbReference type="CDD" id="cd02869">
    <property type="entry name" value="PseudoU_synth_RluA_like"/>
    <property type="match status" value="1"/>
</dbReference>
<sequence>MNDYVIVSKPCGMTMHHNPNAHSRWGMSKSPVLQTAIRRQLSRKPYLVHRLDHRTSGACVMGFTSDAALKLHGRLGGDGATKLYVALVRGDLRGRFRRAASTTAPACDRIDDDEGRENCADGNGRIIESQGKVPDAMALTGGGEGRRTDGSSNDDDEYGGKITVNLPIKVKVGGIEIEKDALTDFYFLSSMSADDDDDDDVDDDAPEDGTMSTTARYVNKSLTLLLCHPRTGRTHQIRRHQRKALMSPVIGDVEHGDSCVNRHWRKSISDRLGLHCWYLRLPPEASSSSPPDDGVIECLAPLTLDFAGPLKHEKLGPLWAEACRVEPRLGMEPYDERGGTFGRNYRKRR</sequence>
<gene>
    <name evidence="3" type="ORF">ACHAW5_005952</name>
</gene>
<accession>A0ABD3QX03</accession>
<dbReference type="InterPro" id="IPR050188">
    <property type="entry name" value="RluA_PseudoU_synthase"/>
</dbReference>
<reference evidence="3 4" key="1">
    <citation type="submission" date="2024-10" db="EMBL/GenBank/DDBJ databases">
        <title>Updated reference genomes for cyclostephanoid diatoms.</title>
        <authorList>
            <person name="Roberts W.R."/>
            <person name="Alverson A.J."/>
        </authorList>
    </citation>
    <scope>NUCLEOTIDE SEQUENCE [LARGE SCALE GENOMIC DNA]</scope>
    <source>
        <strain evidence="3 4">AJA276-08</strain>
    </source>
</reference>
<dbReference type="Pfam" id="PF00849">
    <property type="entry name" value="PseudoU_synth_2"/>
    <property type="match status" value="1"/>
</dbReference>
<dbReference type="Gene3D" id="3.30.2350.10">
    <property type="entry name" value="Pseudouridine synthase"/>
    <property type="match status" value="1"/>
</dbReference>
<name>A0ABD3QX03_9STRA</name>
<protein>
    <recommendedName>
        <fullName evidence="2">Pseudouridine synthase RsuA/RluA-like domain-containing protein</fullName>
    </recommendedName>
</protein>
<comment type="similarity">
    <text evidence="1">Belongs to the pseudouridine synthase RluA family.</text>
</comment>
<dbReference type="PANTHER" id="PTHR21600">
    <property type="entry name" value="MITOCHONDRIAL RNA PSEUDOURIDINE SYNTHASE"/>
    <property type="match status" value="1"/>
</dbReference>
<proteinExistence type="inferred from homology"/>
<dbReference type="InterPro" id="IPR006145">
    <property type="entry name" value="PsdUridine_synth_RsuA/RluA"/>
</dbReference>
<dbReference type="PANTHER" id="PTHR21600:SF87">
    <property type="entry name" value="RNA PSEUDOURIDYLATE SYNTHASE DOMAIN-CONTAINING PROTEIN 1"/>
    <property type="match status" value="1"/>
</dbReference>